<accession>A0A6V7QGZ9</accession>
<name>A0A6V7QGZ9_ANACO</name>
<gene>
    <name evidence="1" type="ORF">CB5_LOCUS25634</name>
</gene>
<protein>
    <submittedName>
        <fullName evidence="1">Uncharacterized protein</fullName>
    </submittedName>
</protein>
<sequence>MHNCGSSIVLLGAGEVVNLRLDMTFGDSITHVNERVGALGSTIRQAYAKILKKQAKLVQMAAARGVAYGFQKLNHRKSSILQAPEGGSARGFRVKPRIRWTLRGVEALTLQGVAARSIGGFLSIEDRQRSPSTRNR</sequence>
<reference evidence="1" key="1">
    <citation type="submission" date="2020-07" db="EMBL/GenBank/DDBJ databases">
        <authorList>
            <person name="Lin J."/>
        </authorList>
    </citation>
    <scope>NUCLEOTIDE SEQUENCE</scope>
</reference>
<dbReference type="EMBL" id="LR862136">
    <property type="protein sequence ID" value="CAD1842423.1"/>
    <property type="molecule type" value="Genomic_DNA"/>
</dbReference>
<proteinExistence type="predicted"/>
<dbReference type="AlphaFoldDB" id="A0A6V7QGZ9"/>
<evidence type="ECO:0000313" key="1">
    <source>
        <dbReference type="EMBL" id="CAD1842423.1"/>
    </source>
</evidence>
<organism evidence="1">
    <name type="scientific">Ananas comosus var. bracteatus</name>
    <name type="common">red pineapple</name>
    <dbReference type="NCBI Taxonomy" id="296719"/>
    <lineage>
        <taxon>Eukaryota</taxon>
        <taxon>Viridiplantae</taxon>
        <taxon>Streptophyta</taxon>
        <taxon>Embryophyta</taxon>
        <taxon>Tracheophyta</taxon>
        <taxon>Spermatophyta</taxon>
        <taxon>Magnoliopsida</taxon>
        <taxon>Liliopsida</taxon>
        <taxon>Poales</taxon>
        <taxon>Bromeliaceae</taxon>
        <taxon>Bromelioideae</taxon>
        <taxon>Ananas</taxon>
    </lineage>
</organism>